<dbReference type="AlphaFoldDB" id="W0DSC2"/>
<dbReference type="SUPFAM" id="SSF88723">
    <property type="entry name" value="PIN domain-like"/>
    <property type="match status" value="1"/>
</dbReference>
<dbReference type="InterPro" id="IPR029060">
    <property type="entry name" value="PIN-like_dom_sf"/>
</dbReference>
<dbReference type="KEGG" id="tao:THIAE_06965"/>
<name>W0DSC2_9GAMM</name>
<feature type="domain" description="PIN" evidence="1">
    <location>
        <begin position="2"/>
        <end position="125"/>
    </location>
</feature>
<dbReference type="Gene3D" id="3.40.50.1010">
    <property type="entry name" value="5'-nuclease"/>
    <property type="match status" value="1"/>
</dbReference>
<keyword evidence="3" id="KW-1185">Reference proteome</keyword>
<dbReference type="Pfam" id="PF01850">
    <property type="entry name" value="PIN"/>
    <property type="match status" value="1"/>
</dbReference>
<dbReference type="STRING" id="717772.THIAE_06965"/>
<organism evidence="2 3">
    <name type="scientific">Thiomicrospira aerophila AL3</name>
    <dbReference type="NCBI Taxonomy" id="717772"/>
    <lineage>
        <taxon>Bacteria</taxon>
        <taxon>Pseudomonadati</taxon>
        <taxon>Pseudomonadota</taxon>
        <taxon>Gammaproteobacteria</taxon>
        <taxon>Thiotrichales</taxon>
        <taxon>Piscirickettsiaceae</taxon>
        <taxon>Thiomicrospira</taxon>
    </lineage>
</organism>
<sequence length="130" mass="14410">MCDTHVLIFWASSPEKLTDKANQLIRLGLTKGTLACSDISLWEMAMLIDKNRLCLPTTIKASEYIQTIIDAMNLRVLPITAEVAELAQLDDFVHGDTADRLVAATTLANNGTLITADAKLHKVKRLKCEW</sequence>
<dbReference type="HOGENOM" id="CLU_129890_2_1_6"/>
<accession>W0DSC2</accession>
<dbReference type="PANTHER" id="PTHR36173">
    <property type="entry name" value="RIBONUCLEASE VAPC16-RELATED"/>
    <property type="match status" value="1"/>
</dbReference>
<dbReference type="PANTHER" id="PTHR36173:SF1">
    <property type="entry name" value="RIBONUCLEASE VAPC22"/>
    <property type="match status" value="1"/>
</dbReference>
<dbReference type="eggNOG" id="COG3744">
    <property type="taxonomic scope" value="Bacteria"/>
</dbReference>
<dbReference type="InterPro" id="IPR041705">
    <property type="entry name" value="PIN_Sll0205"/>
</dbReference>
<proteinExistence type="predicted"/>
<evidence type="ECO:0000313" key="3">
    <source>
        <dbReference type="Proteomes" id="UP000005380"/>
    </source>
</evidence>
<evidence type="ECO:0000259" key="1">
    <source>
        <dbReference type="Pfam" id="PF01850"/>
    </source>
</evidence>
<dbReference type="InterPro" id="IPR002716">
    <property type="entry name" value="PIN_dom"/>
</dbReference>
<dbReference type="InterPro" id="IPR052919">
    <property type="entry name" value="TA_system_RNase"/>
</dbReference>
<evidence type="ECO:0000313" key="2">
    <source>
        <dbReference type="EMBL" id="AHF01530.1"/>
    </source>
</evidence>
<reference evidence="2 3" key="1">
    <citation type="submission" date="2013-12" db="EMBL/GenBank/DDBJ databases">
        <authorList>
            <consortium name="DOE Joint Genome Institute"/>
            <person name="Kappler U."/>
            <person name="Huntemann M."/>
            <person name="Han J."/>
            <person name="Chen A."/>
            <person name="Kyrpides N."/>
            <person name="Mavromatis K."/>
            <person name="Markowitz V."/>
            <person name="Palaniappan K."/>
            <person name="Ivanova N."/>
            <person name="Schaumberg A."/>
            <person name="Pati A."/>
            <person name="Liolios K."/>
            <person name="Nordberg H.P."/>
            <person name="Cantor M.N."/>
            <person name="Hua S.X."/>
            <person name="Woyke T."/>
        </authorList>
    </citation>
    <scope>NUCLEOTIDE SEQUENCE [LARGE SCALE GENOMIC DNA]</scope>
    <source>
        <strain evidence="3">AL2</strain>
    </source>
</reference>
<dbReference type="EMBL" id="CP007030">
    <property type="protein sequence ID" value="AHF01530.1"/>
    <property type="molecule type" value="Genomic_DNA"/>
</dbReference>
<dbReference type="InParanoid" id="W0DSC2"/>
<protein>
    <submittedName>
        <fullName evidence="2">Twitching motility protein PilT</fullName>
    </submittedName>
</protein>
<dbReference type="Proteomes" id="UP000005380">
    <property type="component" value="Chromosome"/>
</dbReference>
<dbReference type="CDD" id="cd09872">
    <property type="entry name" value="PIN_Sll0205-like"/>
    <property type="match status" value="1"/>
</dbReference>
<gene>
    <name evidence="2" type="ORF">THIAE_06965</name>
</gene>